<reference evidence="1" key="1">
    <citation type="submission" date="2018-01" db="EMBL/GenBank/DDBJ databases">
        <title>An insight into the sialome of Amazonian anophelines.</title>
        <authorList>
            <person name="Ribeiro J.M."/>
            <person name="Scarpassa V."/>
            <person name="Calvo E."/>
        </authorList>
    </citation>
    <scope>NUCLEOTIDE SEQUENCE</scope>
</reference>
<proteinExistence type="predicted"/>
<sequence length="72" mass="8655">MEMFCTYRIAVVLLGFEPAGLYLAYEWMQLCLHYNVIVVKHTFGRIVVVMFAKDWIFRFALRLFFPHLAIFF</sequence>
<evidence type="ECO:0000313" key="1">
    <source>
        <dbReference type="EMBL" id="MBW77460.1"/>
    </source>
</evidence>
<dbReference type="EMBL" id="GGFL01013282">
    <property type="protein sequence ID" value="MBW77460.1"/>
    <property type="molecule type" value="Transcribed_RNA"/>
</dbReference>
<accession>A0A2M4DIS5</accession>
<protein>
    <submittedName>
        <fullName evidence="1">Putative secreted protein</fullName>
    </submittedName>
</protein>
<name>A0A2M4DIS5_ANODA</name>
<dbReference type="AlphaFoldDB" id="A0A2M4DIS5"/>
<organism evidence="1">
    <name type="scientific">Anopheles darlingi</name>
    <name type="common">Mosquito</name>
    <dbReference type="NCBI Taxonomy" id="43151"/>
    <lineage>
        <taxon>Eukaryota</taxon>
        <taxon>Metazoa</taxon>
        <taxon>Ecdysozoa</taxon>
        <taxon>Arthropoda</taxon>
        <taxon>Hexapoda</taxon>
        <taxon>Insecta</taxon>
        <taxon>Pterygota</taxon>
        <taxon>Neoptera</taxon>
        <taxon>Endopterygota</taxon>
        <taxon>Diptera</taxon>
        <taxon>Nematocera</taxon>
        <taxon>Culicoidea</taxon>
        <taxon>Culicidae</taxon>
        <taxon>Anophelinae</taxon>
        <taxon>Anopheles</taxon>
    </lineage>
</organism>